<feature type="region of interest" description="Disordered" evidence="7">
    <location>
        <begin position="1"/>
        <end position="23"/>
    </location>
</feature>
<feature type="compositionally biased region" description="Basic and acidic residues" evidence="7">
    <location>
        <begin position="619"/>
        <end position="643"/>
    </location>
</feature>
<feature type="compositionally biased region" description="Polar residues" evidence="7">
    <location>
        <begin position="1"/>
        <end position="10"/>
    </location>
</feature>
<dbReference type="EMBL" id="JAKEKT020000028">
    <property type="protein sequence ID" value="KAL1643254.1"/>
    <property type="molecule type" value="Genomic_DNA"/>
</dbReference>
<name>A0ABR3TS65_9PEZI</name>
<dbReference type="PROSITE" id="PS50245">
    <property type="entry name" value="CAP_GLY_2"/>
    <property type="match status" value="1"/>
</dbReference>
<protein>
    <recommendedName>
        <fullName evidence="8">CAP-Gly domain-containing protein</fullName>
    </recommendedName>
</protein>
<dbReference type="PANTHER" id="PTHR18916:SF83">
    <property type="entry name" value="TIP ELONGATION PROTEIN 1"/>
    <property type="match status" value="1"/>
</dbReference>
<feature type="region of interest" description="Disordered" evidence="7">
    <location>
        <begin position="44"/>
        <end position="64"/>
    </location>
</feature>
<dbReference type="Pfam" id="PF01302">
    <property type="entry name" value="CAP_GLY"/>
    <property type="match status" value="1"/>
</dbReference>
<feature type="region of interest" description="Disordered" evidence="7">
    <location>
        <begin position="142"/>
        <end position="296"/>
    </location>
</feature>
<keyword evidence="4" id="KW-0677">Repeat</keyword>
<keyword evidence="2" id="KW-0963">Cytoplasm</keyword>
<evidence type="ECO:0000256" key="6">
    <source>
        <dbReference type="ARBA" id="ARBA00023212"/>
    </source>
</evidence>
<organism evidence="9 10">
    <name type="scientific">Diplodia intermedia</name>
    <dbReference type="NCBI Taxonomy" id="856260"/>
    <lineage>
        <taxon>Eukaryota</taxon>
        <taxon>Fungi</taxon>
        <taxon>Dikarya</taxon>
        <taxon>Ascomycota</taxon>
        <taxon>Pezizomycotina</taxon>
        <taxon>Dothideomycetes</taxon>
        <taxon>Dothideomycetes incertae sedis</taxon>
        <taxon>Botryosphaeriales</taxon>
        <taxon>Botryosphaeriaceae</taxon>
        <taxon>Diplodia</taxon>
    </lineage>
</organism>
<feature type="region of interest" description="Disordered" evidence="7">
    <location>
        <begin position="512"/>
        <end position="547"/>
    </location>
</feature>
<evidence type="ECO:0000256" key="4">
    <source>
        <dbReference type="ARBA" id="ARBA00022737"/>
    </source>
</evidence>
<evidence type="ECO:0000256" key="5">
    <source>
        <dbReference type="ARBA" id="ARBA00023054"/>
    </source>
</evidence>
<feature type="compositionally biased region" description="Low complexity" evidence="7">
    <location>
        <begin position="731"/>
        <end position="742"/>
    </location>
</feature>
<feature type="region of interest" description="Disordered" evidence="7">
    <location>
        <begin position="466"/>
        <end position="499"/>
    </location>
</feature>
<feature type="domain" description="CAP-Gly" evidence="8">
    <location>
        <begin position="86"/>
        <end position="132"/>
    </location>
</feature>
<dbReference type="InterPro" id="IPR000938">
    <property type="entry name" value="CAP-Gly_domain"/>
</dbReference>
<evidence type="ECO:0000256" key="2">
    <source>
        <dbReference type="ARBA" id="ARBA00022490"/>
    </source>
</evidence>
<evidence type="ECO:0000256" key="3">
    <source>
        <dbReference type="ARBA" id="ARBA00022701"/>
    </source>
</evidence>
<reference evidence="9 10" key="1">
    <citation type="journal article" date="2023" name="Plant Dis.">
        <title>First Report of Diplodia intermedia Causing Canker and Dieback Diseases on Apple Trees in Canada.</title>
        <authorList>
            <person name="Ellouze W."/>
            <person name="Ilyukhin E."/>
            <person name="Sulman M."/>
            <person name="Ali S."/>
        </authorList>
    </citation>
    <scope>NUCLEOTIDE SEQUENCE [LARGE SCALE GENOMIC DNA]</scope>
    <source>
        <strain evidence="9 10">M45-28</strain>
    </source>
</reference>
<dbReference type="Proteomes" id="UP001521184">
    <property type="component" value="Unassembled WGS sequence"/>
</dbReference>
<dbReference type="Gene3D" id="2.30.30.190">
    <property type="entry name" value="CAP Gly-rich-like domain"/>
    <property type="match status" value="1"/>
</dbReference>
<feature type="compositionally biased region" description="Basic and acidic residues" evidence="7">
    <location>
        <begin position="596"/>
        <end position="606"/>
    </location>
</feature>
<evidence type="ECO:0000256" key="1">
    <source>
        <dbReference type="ARBA" id="ARBA00004245"/>
    </source>
</evidence>
<feature type="compositionally biased region" description="Basic and acidic residues" evidence="7">
    <location>
        <begin position="466"/>
        <end position="476"/>
    </location>
</feature>
<feature type="region of interest" description="Disordered" evidence="7">
    <location>
        <begin position="720"/>
        <end position="784"/>
    </location>
</feature>
<feature type="region of interest" description="Disordered" evidence="7">
    <location>
        <begin position="575"/>
        <end position="643"/>
    </location>
</feature>
<feature type="compositionally biased region" description="Basic and acidic residues" evidence="7">
    <location>
        <begin position="538"/>
        <end position="547"/>
    </location>
</feature>
<evidence type="ECO:0000313" key="9">
    <source>
        <dbReference type="EMBL" id="KAL1643254.1"/>
    </source>
</evidence>
<proteinExistence type="predicted"/>
<keyword evidence="5" id="KW-0175">Coiled coil</keyword>
<sequence>MQTPRRTNIRPSLAKPGINTASTPHLSTAARTALDRKASLHALTAGGSPVTRTPGANGGMQDGGPLAVGDHVDVPGGMYGVVKFVGGVNGKKGTFVGVELAREYAARGKNDGDVDGTHYFHTSVPGSGIFLPLHRASKRASIADSSESFPATPSTPGATFSGDGGASPTPPMPKFSQSVGPGAHGASPQGKRMVRPSLSRPGSPVKNKPNLTPTPKMPTPGRNMSGFSKSAIGPPRGITPSPMPNRTIGSRTPQPPKSPSRSGSRMDEEQDLASVSALSEADRSVSGAMSNRGNDEEVMRLQRALAERDKQLLDQAHSLAEMESSLQEIQSLLPTDGSEISRSSQGGEMDADAAHLRALLREKNEKISMLTAEFDMHRADFRSTIDTLEMASSETQRVYEQRIDDLMGEIRELQEQTEDVESVAEQLKQLEELVQELEEGLEDARRGEAEARGEVEFLRGEVERGRSELRREREKAAQALKDAQSLDSGSSSREMEQRDDEIRGLKAIIHSLSSGGDVQSPKLDKRSSLNGPSEAEMEELKTSLERMEREKEELRGLIERKSFREEELEREVERLRTEATLSGGEPARDSVISNKTNDHGTPRDSKSTIVSWRGYQKQQQHERNGSEAKKLTPMAEADHDDRASSAGVSELWCEICETGGHDILNCTNDLGGAGKKASFGNGSATNEHHNELHLADMSAEDTDIASSVADDIIQNMEKMSLSRSSNNDAHAPAPLSSSLGSPSPAPKAAAPPPAAPAPAPPVVPGASAPSAAIPNPYDEGLVAGNGQEVDADKWCALCERDGHDATACPFEDML</sequence>
<evidence type="ECO:0000259" key="8">
    <source>
        <dbReference type="PROSITE" id="PS50245"/>
    </source>
</evidence>
<dbReference type="Pfam" id="PF16641">
    <property type="entry name" value="CLIP1_ZNF"/>
    <property type="match status" value="2"/>
</dbReference>
<dbReference type="SUPFAM" id="SSF74924">
    <property type="entry name" value="Cap-Gly domain"/>
    <property type="match status" value="1"/>
</dbReference>
<dbReference type="Gene3D" id="1.20.5.1700">
    <property type="match status" value="1"/>
</dbReference>
<comment type="subcellular location">
    <subcellularLocation>
        <location evidence="1">Cytoplasm</location>
        <location evidence="1">Cytoskeleton</location>
    </subcellularLocation>
</comment>
<keyword evidence="10" id="KW-1185">Reference proteome</keyword>
<comment type="caution">
    <text evidence="9">The sequence shown here is derived from an EMBL/GenBank/DDBJ whole genome shotgun (WGS) entry which is preliminary data.</text>
</comment>
<feature type="compositionally biased region" description="Polar residues" evidence="7">
    <location>
        <begin position="143"/>
        <end position="158"/>
    </location>
</feature>
<keyword evidence="6" id="KW-0206">Cytoskeleton</keyword>
<keyword evidence="3" id="KW-0493">Microtubule</keyword>
<evidence type="ECO:0000313" key="10">
    <source>
        <dbReference type="Proteomes" id="UP001521184"/>
    </source>
</evidence>
<dbReference type="SMART" id="SM01052">
    <property type="entry name" value="CAP_GLY"/>
    <property type="match status" value="1"/>
</dbReference>
<dbReference type="PANTHER" id="PTHR18916">
    <property type="entry name" value="DYNACTIN 1-RELATED MICROTUBULE-BINDING"/>
    <property type="match status" value="1"/>
</dbReference>
<evidence type="ECO:0000256" key="7">
    <source>
        <dbReference type="SAM" id="MobiDB-lite"/>
    </source>
</evidence>
<feature type="compositionally biased region" description="Pro residues" evidence="7">
    <location>
        <begin position="743"/>
        <end position="763"/>
    </location>
</feature>
<dbReference type="InterPro" id="IPR036859">
    <property type="entry name" value="CAP-Gly_dom_sf"/>
</dbReference>
<accession>A0ABR3TS65</accession>
<dbReference type="InterPro" id="IPR032108">
    <property type="entry name" value="CLIP1_ZNF"/>
</dbReference>
<gene>
    <name evidence="9" type="ORF">SLS58_004925</name>
</gene>